<comment type="caution">
    <text evidence="1">The sequence shown here is derived from an EMBL/GenBank/DDBJ whole genome shotgun (WGS) entry which is preliminary data.</text>
</comment>
<accession>A0A3M9MQ79</accession>
<evidence type="ECO:0000313" key="1">
    <source>
        <dbReference type="EMBL" id="RNI27676.1"/>
    </source>
</evidence>
<dbReference type="EMBL" id="RJJE01000017">
    <property type="protein sequence ID" value="RNI27676.1"/>
    <property type="molecule type" value="Genomic_DNA"/>
</dbReference>
<evidence type="ECO:0000313" key="2">
    <source>
        <dbReference type="Proteomes" id="UP000271010"/>
    </source>
</evidence>
<name>A0A3M9MQ79_9BACT</name>
<reference evidence="1 2" key="1">
    <citation type="submission" date="2018-11" db="EMBL/GenBank/DDBJ databases">
        <title>Rufibacter latericius sp. nov., isolated from water in Baiyang Lake.</title>
        <authorList>
            <person name="Yang Y."/>
        </authorList>
    </citation>
    <scope>NUCLEOTIDE SEQUENCE [LARGE SCALE GENOMIC DNA]</scope>
    <source>
        <strain evidence="1 2">MCC P1</strain>
    </source>
</reference>
<gene>
    <name evidence="1" type="ORF">EFA69_16285</name>
</gene>
<dbReference type="RefSeq" id="WP_123134144.1">
    <property type="nucleotide sequence ID" value="NZ_RJJE01000017.1"/>
</dbReference>
<protein>
    <submittedName>
        <fullName evidence="1">Uncharacterized protein</fullName>
    </submittedName>
</protein>
<organism evidence="1 2">
    <name type="scientific">Rufibacter immobilis</name>
    <dbReference type="NCBI Taxonomy" id="1348778"/>
    <lineage>
        <taxon>Bacteria</taxon>
        <taxon>Pseudomonadati</taxon>
        <taxon>Bacteroidota</taxon>
        <taxon>Cytophagia</taxon>
        <taxon>Cytophagales</taxon>
        <taxon>Hymenobacteraceae</taxon>
        <taxon>Rufibacter</taxon>
    </lineage>
</organism>
<proteinExistence type="predicted"/>
<dbReference type="OrthoDB" id="1488462at2"/>
<dbReference type="Proteomes" id="UP000271010">
    <property type="component" value="Unassembled WGS sequence"/>
</dbReference>
<sequence length="566" mass="64857">MALRLLKREVTQGADLKYSGREYYFNDATKAVETVPVASLPFNSSFSRSTEENVFTEDAILKDGIFVTIYRHDGTGGIVKLEKQDWYYFTITNDKLALTVNHAGIGEKGSITAWKSYSGEPGGRFVLYKMPENVQVDYSGDFGVEEFTFLQVAPGKYRIDVASGPSGSIKAEKFATLEEKSPEQGEPMPEPEPTPEEKVLPALIFTKCALEISHQAPGPAETVTLEIYMESEYMTGDYSKVATSYRDAENDGVATFNIADAINTRLEARQFPGYPDLERTATLQIRNMARFFLRIGHKDPETKLMRWYVSNICTALVGGLPEEINQQEYFAWMQQEKKFMTWQPVKKKVYPNQPELYYFLLAKEELESVNLRVEFMKGANPQPVAVRKYPLDLTGKPWAYRLLQFSLPNSDWPNEADKIRLNVCDTADQAISETRILEIQWQTDPVRSFLFRNSLCVYDVLQATGEKTDSLEVEQQTAERFGGKQFVYHLEGRRSHKISTGYKTREYLEYLQEFLLSRKKAEMVDGKPMEIILRTKKIDYRQDYQGPTGWQFEYDRAQATNFHGAK</sequence>
<dbReference type="AlphaFoldDB" id="A0A3M9MQ79"/>
<keyword evidence="2" id="KW-1185">Reference proteome</keyword>